<evidence type="ECO:0000313" key="8">
    <source>
        <dbReference type="EMBL" id="SFR40385.1"/>
    </source>
</evidence>
<dbReference type="InterPro" id="IPR014438">
    <property type="entry name" value="Glucan_biosyn_MdoG/MdoD"/>
</dbReference>
<dbReference type="PANTHER" id="PTHR30504">
    <property type="entry name" value="GLUCANS BIOSYNTHESIS PROTEIN"/>
    <property type="match status" value="1"/>
</dbReference>
<dbReference type="UniPathway" id="UPA00637"/>
<dbReference type="STRING" id="375760.SAMN04488073_0554"/>
<dbReference type="AlphaFoldDB" id="A0A1I6GDV9"/>
<dbReference type="InterPro" id="IPR014718">
    <property type="entry name" value="GH-type_carb-bd"/>
</dbReference>
<dbReference type="GO" id="GO:0051274">
    <property type="term" value="P:beta-glucan biosynthetic process"/>
    <property type="evidence" value="ECO:0007669"/>
    <property type="project" value="TreeGrafter"/>
</dbReference>
<evidence type="ECO:0000256" key="1">
    <source>
        <dbReference type="ARBA" id="ARBA00004418"/>
    </source>
</evidence>
<dbReference type="PANTHER" id="PTHR30504:SF3">
    <property type="entry name" value="GLUCANS BIOSYNTHESIS PROTEIN D"/>
    <property type="match status" value="1"/>
</dbReference>
<evidence type="ECO:0000256" key="3">
    <source>
        <dbReference type="ARBA" id="ARBA00009284"/>
    </source>
</evidence>
<sequence length="531" mass="60119">MDKIERRRVLKVLAALVGSSAVPLAPTVFGARVKSVAGGEGQPFSYAWLKGHARELAGKEYVSHKGELPPSLKTLSWDDYQAIRFREDQALWRDSDSAFQVQLFHLGLYFQEPVKIHEVEEGQARQLAYQPDLFDYEGEQPLGDLPEDLGYAGFRVHYHNNFSLDLAAFLGASYFRAVGSEMQYGMSARGLAIDTGMNREEEFPRFSEFWLEKPAPGSQVMRVWALLDSPSVTGAYAFVLDPGRNMVMDVDAALYPRREITRAGIAPLTSMYQVGENSQRMDYDWRPEIHDSDGLSLLTGAGEWLWRPLVNPGSLRFNSFQDNNPGGFGLLQRDRNFDHYQDDGVFYDRRPSVWVQPKGDWGKGSVDLVEIPTVDETFDNIVAFWHPQEAMQPGQEYLYSYRLHWGAEPPVRPRELATVQATRTGLGGVVGQKREYFSWRFAVDFAGGALEMLRKGAEVEPVISVSRGDVEITSARPLSAINGYRAMFDLVPDDSQEPINIRLYLRLGDEALTETWLYQYSPPPVSERRLY</sequence>
<dbReference type="GO" id="GO:0030288">
    <property type="term" value="C:outer membrane-bounded periplasmic space"/>
    <property type="evidence" value="ECO:0007669"/>
    <property type="project" value="TreeGrafter"/>
</dbReference>
<evidence type="ECO:0000313" key="9">
    <source>
        <dbReference type="Proteomes" id="UP000199290"/>
    </source>
</evidence>
<dbReference type="InterPro" id="IPR014756">
    <property type="entry name" value="Ig_E-set"/>
</dbReference>
<dbReference type="Proteomes" id="UP000199290">
    <property type="component" value="Unassembled WGS sequence"/>
</dbReference>
<name>A0A1I6GDV9_9GAMM</name>
<organism evidence="8 9">
    <name type="scientific">Marinobacter gudaonensis</name>
    <dbReference type="NCBI Taxonomy" id="375760"/>
    <lineage>
        <taxon>Bacteria</taxon>
        <taxon>Pseudomonadati</taxon>
        <taxon>Pseudomonadota</taxon>
        <taxon>Gammaproteobacteria</taxon>
        <taxon>Pseudomonadales</taxon>
        <taxon>Marinobacteraceae</taxon>
        <taxon>Marinobacter</taxon>
    </lineage>
</organism>
<dbReference type="GO" id="GO:0003824">
    <property type="term" value="F:catalytic activity"/>
    <property type="evidence" value="ECO:0007669"/>
    <property type="project" value="InterPro"/>
</dbReference>
<protein>
    <recommendedName>
        <fullName evidence="4">Glucans biosynthesis protein D</fullName>
    </recommendedName>
</protein>
<keyword evidence="6" id="KW-0574">Periplasm</keyword>
<dbReference type="GO" id="GO:0030246">
    <property type="term" value="F:carbohydrate binding"/>
    <property type="evidence" value="ECO:0007669"/>
    <property type="project" value="InterPro"/>
</dbReference>
<dbReference type="Pfam" id="PF04349">
    <property type="entry name" value="MdoG"/>
    <property type="match status" value="1"/>
</dbReference>
<proteinExistence type="inferred from homology"/>
<keyword evidence="5" id="KW-0732">Signal</keyword>
<gene>
    <name evidence="8" type="ORF">SAMN04488073_0554</name>
</gene>
<dbReference type="InterPro" id="IPR013783">
    <property type="entry name" value="Ig-like_fold"/>
</dbReference>
<accession>A0A1I6GDV9</accession>
<dbReference type="PROSITE" id="PS51318">
    <property type="entry name" value="TAT"/>
    <property type="match status" value="1"/>
</dbReference>
<dbReference type="FunFam" id="2.70.98.10:FF:000001">
    <property type="entry name" value="Glucans biosynthesis protein G"/>
    <property type="match status" value="1"/>
</dbReference>
<reference evidence="9" key="1">
    <citation type="submission" date="2016-10" db="EMBL/GenBank/DDBJ databases">
        <authorList>
            <person name="Varghese N."/>
            <person name="Submissions S."/>
        </authorList>
    </citation>
    <scope>NUCLEOTIDE SEQUENCE [LARGE SCALE GENOMIC DNA]</scope>
    <source>
        <strain evidence="9">CGMCC 1.6294</strain>
    </source>
</reference>
<evidence type="ECO:0000259" key="7">
    <source>
        <dbReference type="Pfam" id="PF04349"/>
    </source>
</evidence>
<dbReference type="SUPFAM" id="SSF74650">
    <property type="entry name" value="Galactose mutarotase-like"/>
    <property type="match status" value="1"/>
</dbReference>
<dbReference type="Gene3D" id="2.60.40.10">
    <property type="entry name" value="Immunoglobulins"/>
    <property type="match status" value="1"/>
</dbReference>
<comment type="subcellular location">
    <subcellularLocation>
        <location evidence="1">Periplasm</location>
    </subcellularLocation>
</comment>
<dbReference type="OrthoDB" id="335750at2"/>
<evidence type="ECO:0000256" key="6">
    <source>
        <dbReference type="ARBA" id="ARBA00022764"/>
    </source>
</evidence>
<keyword evidence="9" id="KW-1185">Reference proteome</keyword>
<evidence type="ECO:0000256" key="4">
    <source>
        <dbReference type="ARBA" id="ARBA00015372"/>
    </source>
</evidence>
<dbReference type="InterPro" id="IPR006311">
    <property type="entry name" value="TAT_signal"/>
</dbReference>
<comment type="pathway">
    <text evidence="2">Glycan metabolism; osmoregulated periplasmic glucan (OPG) biosynthesis.</text>
</comment>
<dbReference type="PIRSF" id="PIRSF006281">
    <property type="entry name" value="MdoG"/>
    <property type="match status" value="1"/>
</dbReference>
<dbReference type="InterPro" id="IPR011013">
    <property type="entry name" value="Gal_mutarotase_sf_dom"/>
</dbReference>
<evidence type="ECO:0000256" key="2">
    <source>
        <dbReference type="ARBA" id="ARBA00005001"/>
    </source>
</evidence>
<feature type="domain" description="Glucan biosynthesis periplasmic MdoG C-terminal" evidence="7">
    <location>
        <begin position="44"/>
        <end position="520"/>
    </location>
</feature>
<evidence type="ECO:0000256" key="5">
    <source>
        <dbReference type="ARBA" id="ARBA00022729"/>
    </source>
</evidence>
<dbReference type="SUPFAM" id="SSF81296">
    <property type="entry name" value="E set domains"/>
    <property type="match status" value="1"/>
</dbReference>
<dbReference type="RefSeq" id="WP_091985737.1">
    <property type="nucleotide sequence ID" value="NZ_FOYV01000001.1"/>
</dbReference>
<comment type="similarity">
    <text evidence="3">Belongs to the OpgD/OpgG family.</text>
</comment>
<dbReference type="Gene3D" id="2.70.98.10">
    <property type="match status" value="1"/>
</dbReference>
<dbReference type="InterPro" id="IPR007444">
    <property type="entry name" value="Glucan_biosyn_MdoG_C"/>
</dbReference>
<dbReference type="EMBL" id="FOYV01000001">
    <property type="protein sequence ID" value="SFR40385.1"/>
    <property type="molecule type" value="Genomic_DNA"/>
</dbReference>